<sequence length="115" mass="12859">MRMTLARKGLLAHVQYVKDPSEINEGWFLDDIKTSGLIAQGIAGEHHTKIRLANSALPACNTLKDFYNRATLHNRVSMNRRIHEFEMEAGMTMSKHLDSFDELVCGAAGTERISG</sequence>
<dbReference type="AlphaFoldDB" id="A0AAV1T7Q4"/>
<reference evidence="1" key="1">
    <citation type="submission" date="2024-01" db="EMBL/GenBank/DDBJ databases">
        <authorList>
            <person name="Webb A."/>
        </authorList>
    </citation>
    <scope>NUCLEOTIDE SEQUENCE</scope>
    <source>
        <strain evidence="1">Pm1</strain>
    </source>
</reference>
<evidence type="ECO:0000313" key="1">
    <source>
        <dbReference type="EMBL" id="CAK7907237.1"/>
    </source>
</evidence>
<accession>A0AAV1T7Q4</accession>
<proteinExistence type="predicted"/>
<gene>
    <name evidence="1" type="ORF">PM001_LOCUS3496</name>
</gene>
<organism evidence="1 2">
    <name type="scientific">Peronospora matthiolae</name>
    <dbReference type="NCBI Taxonomy" id="2874970"/>
    <lineage>
        <taxon>Eukaryota</taxon>
        <taxon>Sar</taxon>
        <taxon>Stramenopiles</taxon>
        <taxon>Oomycota</taxon>
        <taxon>Peronosporomycetes</taxon>
        <taxon>Peronosporales</taxon>
        <taxon>Peronosporaceae</taxon>
        <taxon>Peronospora</taxon>
    </lineage>
</organism>
<comment type="caution">
    <text evidence="1">The sequence shown here is derived from an EMBL/GenBank/DDBJ whole genome shotgun (WGS) entry which is preliminary data.</text>
</comment>
<protein>
    <submittedName>
        <fullName evidence="1">Uncharacterized protein</fullName>
    </submittedName>
</protein>
<dbReference type="Pfam" id="PF14223">
    <property type="entry name" value="Retrotran_gag_2"/>
    <property type="match status" value="1"/>
</dbReference>
<evidence type="ECO:0000313" key="2">
    <source>
        <dbReference type="Proteomes" id="UP001162060"/>
    </source>
</evidence>
<dbReference type="Proteomes" id="UP001162060">
    <property type="component" value="Unassembled WGS sequence"/>
</dbReference>
<dbReference type="EMBL" id="CAKLBY020000031">
    <property type="protein sequence ID" value="CAK7907237.1"/>
    <property type="molecule type" value="Genomic_DNA"/>
</dbReference>
<name>A0AAV1T7Q4_9STRA</name>